<evidence type="ECO:0000256" key="1">
    <source>
        <dbReference type="SAM" id="MobiDB-lite"/>
    </source>
</evidence>
<gene>
    <name evidence="2" type="ORF">CWI39_3522p0010</name>
</gene>
<feature type="compositionally biased region" description="Basic and acidic residues" evidence="1">
    <location>
        <begin position="49"/>
        <end position="84"/>
    </location>
</feature>
<evidence type="ECO:0000313" key="3">
    <source>
        <dbReference type="Proteomes" id="UP000293045"/>
    </source>
</evidence>
<evidence type="ECO:0000313" key="2">
    <source>
        <dbReference type="EMBL" id="TBT96650.1"/>
    </source>
</evidence>
<feature type="non-terminal residue" evidence="2">
    <location>
        <position position="1"/>
    </location>
</feature>
<dbReference type="VEuPathDB" id="MicrosporidiaDB:CWI39_3522p0010"/>
<dbReference type="Proteomes" id="UP000293045">
    <property type="component" value="Unassembled WGS sequence"/>
</dbReference>
<dbReference type="EMBL" id="PIXR01003522">
    <property type="protein sequence ID" value="TBT96650.1"/>
    <property type="molecule type" value="Genomic_DNA"/>
</dbReference>
<comment type="caution">
    <text evidence="2">The sequence shown here is derived from an EMBL/GenBank/DDBJ whole genome shotgun (WGS) entry which is preliminary data.</text>
</comment>
<feature type="region of interest" description="Disordered" evidence="1">
    <location>
        <begin position="49"/>
        <end position="102"/>
    </location>
</feature>
<name>A0A4Q9KRC1_9MICR</name>
<reference evidence="2 3" key="1">
    <citation type="submission" date="2017-12" db="EMBL/GenBank/DDBJ databases">
        <authorList>
            <person name="Pombert J.-F."/>
            <person name="Haag K.L."/>
            <person name="Ebert D."/>
        </authorList>
    </citation>
    <scope>NUCLEOTIDE SEQUENCE [LARGE SCALE GENOMIC DNA]</scope>
    <source>
        <strain evidence="2">IL-BN-2</strain>
    </source>
</reference>
<sequence length="318" mass="35401">SGGEVVRIQYTRVVGIRVIGVGGYGMEIGEYGIGEYEIGEYEGSKLKGVSDKGEYEGVSNRDSRLEGVSDKGEYEGVSNRDSRLEGVSNSTSRLEGVNNSTSNYHPVNNLSNNITDNPYNTNAILGLPAGFKVVERDTLYDLDRSKSYYIFNKYIKEGYFIDGCVGVIGLESIMVILIREGVVLSGKECFCMVEWKDVRIEGNSFYVGKVCVVVYKRGFISKMVVVKGDRRGDSRVYWYKGIYKGVNNSTIIIRGVNNSTNKQQGVNYSTNKQQGVINSIDKQQGVNYSTNKQQGVNYSTSNYYPLNYLLLSPLLTDK</sequence>
<feature type="compositionally biased region" description="Polar residues" evidence="1">
    <location>
        <begin position="87"/>
        <end position="102"/>
    </location>
</feature>
<dbReference type="AlphaFoldDB" id="A0A4Q9KRC1"/>
<organism evidence="2 3">
    <name type="scientific">Hamiltosporidium magnivora</name>
    <dbReference type="NCBI Taxonomy" id="148818"/>
    <lineage>
        <taxon>Eukaryota</taxon>
        <taxon>Fungi</taxon>
        <taxon>Fungi incertae sedis</taxon>
        <taxon>Microsporidia</taxon>
        <taxon>Dubosqiidae</taxon>
        <taxon>Hamiltosporidium</taxon>
    </lineage>
</organism>
<protein>
    <submittedName>
        <fullName evidence="2">Uncharacterized protein</fullName>
    </submittedName>
</protein>
<accession>A0A4Q9KRC1</accession>
<proteinExistence type="predicted"/>